<feature type="non-terminal residue" evidence="5">
    <location>
        <position position="1"/>
    </location>
</feature>
<dbReference type="InterPro" id="IPR015424">
    <property type="entry name" value="PyrdxlP-dep_Trfase"/>
</dbReference>
<name>A0A9X0D1E7_9CNID</name>
<organism evidence="5 6">
    <name type="scientific">Desmophyllum pertusum</name>
    <dbReference type="NCBI Taxonomy" id="174260"/>
    <lineage>
        <taxon>Eukaryota</taxon>
        <taxon>Metazoa</taxon>
        <taxon>Cnidaria</taxon>
        <taxon>Anthozoa</taxon>
        <taxon>Hexacorallia</taxon>
        <taxon>Scleractinia</taxon>
        <taxon>Caryophylliina</taxon>
        <taxon>Caryophylliidae</taxon>
        <taxon>Desmophyllum</taxon>
    </lineage>
</organism>
<dbReference type="AlphaFoldDB" id="A0A9X0D1E7"/>
<dbReference type="PANTHER" id="PTHR43206">
    <property type="entry name" value="AMINOTRANSFERASE"/>
    <property type="match status" value="1"/>
</dbReference>
<dbReference type="OrthoDB" id="5419315at2759"/>
<dbReference type="Proteomes" id="UP001163046">
    <property type="component" value="Unassembled WGS sequence"/>
</dbReference>
<comment type="similarity">
    <text evidence="2">Belongs to the class-III pyridoxal-phosphate-dependent aminotransferase family.</text>
</comment>
<dbReference type="GO" id="GO:0030170">
    <property type="term" value="F:pyridoxal phosphate binding"/>
    <property type="evidence" value="ECO:0007669"/>
    <property type="project" value="InterPro"/>
</dbReference>
<evidence type="ECO:0000256" key="1">
    <source>
        <dbReference type="ARBA" id="ARBA00001933"/>
    </source>
</evidence>
<dbReference type="SUPFAM" id="SSF53383">
    <property type="entry name" value="PLP-dependent transferases"/>
    <property type="match status" value="1"/>
</dbReference>
<dbReference type="Gene3D" id="3.40.640.10">
    <property type="entry name" value="Type I PLP-dependent aspartate aminotransferase-like (Major domain)"/>
    <property type="match status" value="1"/>
</dbReference>
<evidence type="ECO:0000313" key="6">
    <source>
        <dbReference type="Proteomes" id="UP001163046"/>
    </source>
</evidence>
<comment type="cofactor">
    <cofactor evidence="1">
        <name>pyridoxal 5'-phosphate</name>
        <dbReference type="ChEBI" id="CHEBI:597326"/>
    </cofactor>
</comment>
<comment type="caution">
    <text evidence="5">The sequence shown here is derived from an EMBL/GenBank/DDBJ whole genome shotgun (WGS) entry which is preliminary data.</text>
</comment>
<dbReference type="GO" id="GO:0008483">
    <property type="term" value="F:transaminase activity"/>
    <property type="evidence" value="ECO:0007669"/>
    <property type="project" value="UniProtKB-KW"/>
</dbReference>
<dbReference type="GO" id="GO:0005739">
    <property type="term" value="C:mitochondrion"/>
    <property type="evidence" value="ECO:0007669"/>
    <property type="project" value="TreeGrafter"/>
</dbReference>
<evidence type="ECO:0000256" key="3">
    <source>
        <dbReference type="ARBA" id="ARBA00022576"/>
    </source>
</evidence>
<evidence type="ECO:0000313" key="5">
    <source>
        <dbReference type="EMBL" id="KAJ7383325.1"/>
    </source>
</evidence>
<evidence type="ECO:0000256" key="2">
    <source>
        <dbReference type="ARBA" id="ARBA00008954"/>
    </source>
</evidence>
<evidence type="ECO:0000256" key="4">
    <source>
        <dbReference type="ARBA" id="ARBA00022679"/>
    </source>
</evidence>
<reference evidence="5" key="1">
    <citation type="submission" date="2023-01" db="EMBL/GenBank/DDBJ databases">
        <title>Genome assembly of the deep-sea coral Lophelia pertusa.</title>
        <authorList>
            <person name="Herrera S."/>
            <person name="Cordes E."/>
        </authorList>
    </citation>
    <scope>NUCLEOTIDE SEQUENCE</scope>
    <source>
        <strain evidence="5">USNM1676648</strain>
        <tissue evidence="5">Polyp</tissue>
    </source>
</reference>
<dbReference type="InterPro" id="IPR005814">
    <property type="entry name" value="Aminotrans_3"/>
</dbReference>
<keyword evidence="3" id="KW-0032">Aminotransferase</keyword>
<accession>A0A9X0D1E7</accession>
<dbReference type="GO" id="GO:0009450">
    <property type="term" value="P:gamma-aminobutyric acid catabolic process"/>
    <property type="evidence" value="ECO:0007669"/>
    <property type="project" value="TreeGrafter"/>
</dbReference>
<dbReference type="EMBL" id="MU825901">
    <property type="protein sequence ID" value="KAJ7383325.1"/>
    <property type="molecule type" value="Genomic_DNA"/>
</dbReference>
<gene>
    <name evidence="5" type="ORF">OS493_028871</name>
</gene>
<sequence length="106" mass="11749">MARVDIPVFDWPEAPFPYLKYPLDKHEKENKAEEERCIEMARQAIINSNNAGKPVAGIIVEPIQAEGGDNHASADFFKSLQKIAKEFDALLIVDEVQTGCGSTGKF</sequence>
<dbReference type="PANTHER" id="PTHR43206:SF1">
    <property type="entry name" value="4-AMINOBUTYRATE AMINOTRANSFERASE, MITOCHONDRIAL"/>
    <property type="match status" value="1"/>
</dbReference>
<proteinExistence type="inferred from homology"/>
<protein>
    <submittedName>
        <fullName evidence="5">Uncharacterized protein</fullName>
    </submittedName>
</protein>
<keyword evidence="6" id="KW-1185">Reference proteome</keyword>
<dbReference type="InterPro" id="IPR015421">
    <property type="entry name" value="PyrdxlP-dep_Trfase_major"/>
</dbReference>
<dbReference type="Pfam" id="PF00202">
    <property type="entry name" value="Aminotran_3"/>
    <property type="match status" value="1"/>
</dbReference>
<keyword evidence="4" id="KW-0808">Transferase</keyword>